<dbReference type="InterPro" id="IPR012919">
    <property type="entry name" value="SUN_dom"/>
</dbReference>
<gene>
    <name evidence="8" type="ORF">WJX75_004939</name>
</gene>
<dbReference type="Pfam" id="PF07738">
    <property type="entry name" value="Sad1_UNC"/>
    <property type="match status" value="1"/>
</dbReference>
<feature type="region of interest" description="Disordered" evidence="6">
    <location>
        <begin position="1"/>
        <end position="67"/>
    </location>
</feature>
<feature type="compositionally biased region" description="Low complexity" evidence="6">
    <location>
        <begin position="47"/>
        <end position="61"/>
    </location>
</feature>
<dbReference type="Gene3D" id="2.60.120.260">
    <property type="entry name" value="Galactose-binding domain-like"/>
    <property type="match status" value="1"/>
</dbReference>
<keyword evidence="4" id="KW-0472">Membrane</keyword>
<dbReference type="PROSITE" id="PS51469">
    <property type="entry name" value="SUN"/>
    <property type="match status" value="1"/>
</dbReference>
<keyword evidence="5" id="KW-0175">Coiled coil</keyword>
<protein>
    <recommendedName>
        <fullName evidence="7">SUN domain-containing protein</fullName>
    </recommendedName>
</protein>
<evidence type="ECO:0000313" key="8">
    <source>
        <dbReference type="EMBL" id="KAK9915118.1"/>
    </source>
</evidence>
<keyword evidence="2" id="KW-0812">Transmembrane</keyword>
<comment type="caution">
    <text evidence="8">The sequence shown here is derived from an EMBL/GenBank/DDBJ whole genome shotgun (WGS) entry which is preliminary data.</text>
</comment>
<evidence type="ECO:0000256" key="4">
    <source>
        <dbReference type="ARBA" id="ARBA00023136"/>
    </source>
</evidence>
<dbReference type="Proteomes" id="UP001491310">
    <property type="component" value="Unassembled WGS sequence"/>
</dbReference>
<sequence>MASKETSKVGRPRRRQTRASTSDGDDLSDHQAGAQTVARRATRTRRTTVTTVEPSSPVAVTETTSLHQTEYKPIKEVPLQQEGEGHFEHETKPALSERLKAAANHVGEQLQDTVSSAWNHAWPNWKTLAGLLLLAVLTSWLTSRFSQPDLTRRQLSAIITSVEQADRRYHALVKDLDAAQGQVHNTEDRLESTQKKLDALEQSFQGGSDKDRAKLSGKVDPSLIVNMAEQRMEKLLARFAADKTGLVDYALHSAGGKVLGHSRLSPYDESVGSSWRRLSSLLPGAAREVHPKADKYLLTPGGPIPGECLALNGSKGYVDVKLRNAIVPTALTYEHVPTSIAYDIRSAPQDMSVTGSLSEAFRFAPTAKGPVLSQLERRKALGPTDLGSFVYDPSKGALNTVALDGTIPADQIRLQVESNYGHPEYTCLYRVRVHGRIPREGESQA</sequence>
<evidence type="ECO:0000256" key="3">
    <source>
        <dbReference type="ARBA" id="ARBA00022989"/>
    </source>
</evidence>
<dbReference type="InterPro" id="IPR045119">
    <property type="entry name" value="SUN1-5"/>
</dbReference>
<organism evidence="8 9">
    <name type="scientific">Coccomyxa subellipsoidea</name>
    <dbReference type="NCBI Taxonomy" id="248742"/>
    <lineage>
        <taxon>Eukaryota</taxon>
        <taxon>Viridiplantae</taxon>
        <taxon>Chlorophyta</taxon>
        <taxon>core chlorophytes</taxon>
        <taxon>Trebouxiophyceae</taxon>
        <taxon>Trebouxiophyceae incertae sedis</taxon>
        <taxon>Coccomyxaceae</taxon>
        <taxon>Coccomyxa</taxon>
    </lineage>
</organism>
<dbReference type="EMBL" id="JALJOT010000005">
    <property type="protein sequence ID" value="KAK9915118.1"/>
    <property type="molecule type" value="Genomic_DNA"/>
</dbReference>
<keyword evidence="9" id="KW-1185">Reference proteome</keyword>
<dbReference type="PANTHER" id="PTHR12911">
    <property type="entry name" value="SAD1/UNC-84-LIKE PROTEIN-RELATED"/>
    <property type="match status" value="1"/>
</dbReference>
<accession>A0ABR2YTD7</accession>
<evidence type="ECO:0000256" key="2">
    <source>
        <dbReference type="ARBA" id="ARBA00022692"/>
    </source>
</evidence>
<name>A0ABR2YTD7_9CHLO</name>
<evidence type="ECO:0000256" key="5">
    <source>
        <dbReference type="SAM" id="Coils"/>
    </source>
</evidence>
<feature type="domain" description="SUN" evidence="7">
    <location>
        <begin position="256"/>
        <end position="438"/>
    </location>
</feature>
<dbReference type="PANTHER" id="PTHR12911:SF8">
    <property type="entry name" value="KLAROID PROTEIN-RELATED"/>
    <property type="match status" value="1"/>
</dbReference>
<keyword evidence="3" id="KW-1133">Transmembrane helix</keyword>
<evidence type="ECO:0000313" key="9">
    <source>
        <dbReference type="Proteomes" id="UP001491310"/>
    </source>
</evidence>
<evidence type="ECO:0000259" key="7">
    <source>
        <dbReference type="PROSITE" id="PS51469"/>
    </source>
</evidence>
<reference evidence="8 9" key="1">
    <citation type="journal article" date="2024" name="Nat. Commun.">
        <title>Phylogenomics reveals the evolutionary origins of lichenization in chlorophyte algae.</title>
        <authorList>
            <person name="Puginier C."/>
            <person name="Libourel C."/>
            <person name="Otte J."/>
            <person name="Skaloud P."/>
            <person name="Haon M."/>
            <person name="Grisel S."/>
            <person name="Petersen M."/>
            <person name="Berrin J.G."/>
            <person name="Delaux P.M."/>
            <person name="Dal Grande F."/>
            <person name="Keller J."/>
        </authorList>
    </citation>
    <scope>NUCLEOTIDE SEQUENCE [LARGE SCALE GENOMIC DNA]</scope>
    <source>
        <strain evidence="8 9">SAG 216-7</strain>
    </source>
</reference>
<proteinExistence type="predicted"/>
<comment type="subcellular location">
    <subcellularLocation>
        <location evidence="1">Membrane</location>
    </subcellularLocation>
</comment>
<evidence type="ECO:0000256" key="1">
    <source>
        <dbReference type="ARBA" id="ARBA00004370"/>
    </source>
</evidence>
<feature type="coiled-coil region" evidence="5">
    <location>
        <begin position="162"/>
        <end position="203"/>
    </location>
</feature>
<evidence type="ECO:0000256" key="6">
    <source>
        <dbReference type="SAM" id="MobiDB-lite"/>
    </source>
</evidence>